<dbReference type="Proteomes" id="UP000091820">
    <property type="component" value="Unassembled WGS sequence"/>
</dbReference>
<keyword evidence="1" id="KW-1133">Transmembrane helix</keyword>
<dbReference type="EnsemblMetazoa" id="GBRI000408-RA">
    <property type="protein sequence ID" value="GBRI000408-PA"/>
    <property type="gene ID" value="GBRI000408"/>
</dbReference>
<evidence type="ECO:0000313" key="3">
    <source>
        <dbReference type="Proteomes" id="UP000091820"/>
    </source>
</evidence>
<keyword evidence="1" id="KW-0472">Membrane</keyword>
<keyword evidence="3" id="KW-1185">Reference proteome</keyword>
<dbReference type="VEuPathDB" id="VectorBase:GBRI000408"/>
<evidence type="ECO:0000256" key="1">
    <source>
        <dbReference type="SAM" id="Phobius"/>
    </source>
</evidence>
<reference evidence="3" key="1">
    <citation type="submission" date="2014-03" db="EMBL/GenBank/DDBJ databases">
        <authorList>
            <person name="Aksoy S."/>
            <person name="Warren W."/>
            <person name="Wilson R.K."/>
        </authorList>
    </citation>
    <scope>NUCLEOTIDE SEQUENCE [LARGE SCALE GENOMIC DNA]</scope>
    <source>
        <strain evidence="3">IAEA</strain>
    </source>
</reference>
<dbReference type="AlphaFoldDB" id="A0A1A9VZI1"/>
<reference evidence="2" key="2">
    <citation type="submission" date="2020-05" db="UniProtKB">
        <authorList>
            <consortium name="EnsemblMetazoa"/>
        </authorList>
    </citation>
    <scope>IDENTIFICATION</scope>
    <source>
        <strain evidence="2">IAEA</strain>
    </source>
</reference>
<keyword evidence="1" id="KW-0812">Transmembrane</keyword>
<feature type="transmembrane region" description="Helical" evidence="1">
    <location>
        <begin position="17"/>
        <end position="34"/>
    </location>
</feature>
<organism evidence="2 3">
    <name type="scientific">Glossina brevipalpis</name>
    <dbReference type="NCBI Taxonomy" id="37001"/>
    <lineage>
        <taxon>Eukaryota</taxon>
        <taxon>Metazoa</taxon>
        <taxon>Ecdysozoa</taxon>
        <taxon>Arthropoda</taxon>
        <taxon>Hexapoda</taxon>
        <taxon>Insecta</taxon>
        <taxon>Pterygota</taxon>
        <taxon>Neoptera</taxon>
        <taxon>Endopterygota</taxon>
        <taxon>Diptera</taxon>
        <taxon>Brachycera</taxon>
        <taxon>Muscomorpha</taxon>
        <taxon>Hippoboscoidea</taxon>
        <taxon>Glossinidae</taxon>
        <taxon>Glossina</taxon>
    </lineage>
</organism>
<proteinExistence type="predicted"/>
<protein>
    <submittedName>
        <fullName evidence="2">Uncharacterized protein</fullName>
    </submittedName>
</protein>
<sequence length="124" mass="13848">AAKTVSCFNRRIPSENLLSNSVLLIVLAALYIWCNSSSRRRIHFITDLSNISVILQTLRNDAPLHQAKRTSMRYGLNFSTYASSSISNLHSVEILAILLTSSCIERKGPDNSFTHLMVSEDFSS</sequence>
<name>A0A1A9VZI1_9MUSC</name>
<evidence type="ECO:0000313" key="2">
    <source>
        <dbReference type="EnsemblMetazoa" id="GBRI000408-PA"/>
    </source>
</evidence>
<accession>A0A1A9VZI1</accession>